<protein>
    <submittedName>
        <fullName evidence="1">Glycosyltransferase</fullName>
    </submittedName>
</protein>
<evidence type="ECO:0000313" key="1">
    <source>
        <dbReference type="EMBL" id="QDE33753.1"/>
    </source>
</evidence>
<organism evidence="1 2">
    <name type="scientific">Microbacterium foliorum</name>
    <dbReference type="NCBI Taxonomy" id="104336"/>
    <lineage>
        <taxon>Bacteria</taxon>
        <taxon>Bacillati</taxon>
        <taxon>Actinomycetota</taxon>
        <taxon>Actinomycetes</taxon>
        <taxon>Micrococcales</taxon>
        <taxon>Microbacteriaceae</taxon>
        <taxon>Microbacterium</taxon>
    </lineage>
</organism>
<evidence type="ECO:0000313" key="2">
    <source>
        <dbReference type="Proteomes" id="UP000316125"/>
    </source>
</evidence>
<name>A0A4Y5YMP7_9MICO</name>
<dbReference type="EMBL" id="CP041040">
    <property type="protein sequence ID" value="QDE33753.1"/>
    <property type="molecule type" value="Genomic_DNA"/>
</dbReference>
<dbReference type="SUPFAM" id="SSF53756">
    <property type="entry name" value="UDP-Glycosyltransferase/glycogen phosphorylase"/>
    <property type="match status" value="1"/>
</dbReference>
<keyword evidence="1" id="KW-0808">Transferase</keyword>
<reference evidence="1 2" key="1">
    <citation type="submission" date="2019-06" db="EMBL/GenBank/DDBJ databases">
        <title>Complete genome of Microbacterium foliorum M2.</title>
        <authorList>
            <person name="Cao G."/>
        </authorList>
    </citation>
    <scope>NUCLEOTIDE SEQUENCE [LARGE SCALE GENOMIC DNA]</scope>
    <source>
        <strain evidence="1 2">M2</strain>
    </source>
</reference>
<dbReference type="GO" id="GO:0016757">
    <property type="term" value="F:glycosyltransferase activity"/>
    <property type="evidence" value="ECO:0007669"/>
    <property type="project" value="InterPro"/>
</dbReference>
<dbReference type="Pfam" id="PF13692">
    <property type="entry name" value="Glyco_trans_1_4"/>
    <property type="match status" value="1"/>
</dbReference>
<dbReference type="OrthoDB" id="9771846at2"/>
<proteinExistence type="predicted"/>
<dbReference type="AlphaFoldDB" id="A0A4Y5YMP7"/>
<sequence>MRAHEDQYALLHPLAGSDGTLSHWEGGVVGTLRVMQTFGVPRPTTNPYIVQLAAALEAEPRIEHLPFRWHSALFGGVDVLHVHWADTLLAGRTPLTRSAKRVAMALLLLRIRVRRIPVVRTVHNLSLRDAGRMDATLMRMLERRTKLRIHLTPTTPDEPGTPSVVIPHGHYVEWFAQFRKEDMVPGRIGYVGLLKVYKGIDRLLQAFGEAKTPGISLRLAGKPADEDTAAFVAQRLPALPDAQAELRYVSEAELVALVTSSEVVVLPYREMHNSGAALAALSLSRPVVVPANPTNAALAEEVGAGWVLQFDGALDGAALDLALSQSRSADRPVGPDLSGRGWSEAGRLHADAYLRVAGDQARRKERR</sequence>
<gene>
    <name evidence="1" type="ORF">FIV50_02430</name>
</gene>
<accession>A0A4Y5YMP7</accession>
<dbReference type="Proteomes" id="UP000316125">
    <property type="component" value="Chromosome"/>
</dbReference>
<dbReference type="Gene3D" id="3.40.50.2000">
    <property type="entry name" value="Glycogen Phosphorylase B"/>
    <property type="match status" value="1"/>
</dbReference>